<feature type="domain" description="Reverse transcriptase zinc-binding" evidence="1">
    <location>
        <begin position="11"/>
        <end position="82"/>
    </location>
</feature>
<dbReference type="Pfam" id="PF13966">
    <property type="entry name" value="zf-RVT"/>
    <property type="match status" value="1"/>
</dbReference>
<dbReference type="Gramene" id="rna25460">
    <property type="protein sequence ID" value="RHN62840.1"/>
    <property type="gene ID" value="gene25460"/>
</dbReference>
<dbReference type="InterPro" id="IPR026960">
    <property type="entry name" value="RVT-Znf"/>
</dbReference>
<keyword evidence="2" id="KW-0548">Nucleotidyltransferase</keyword>
<dbReference type="GO" id="GO:0003964">
    <property type="term" value="F:RNA-directed DNA polymerase activity"/>
    <property type="evidence" value="ECO:0007669"/>
    <property type="project" value="UniProtKB-KW"/>
</dbReference>
<comment type="caution">
    <text evidence="2">The sequence shown here is derived from an EMBL/GenBank/DDBJ whole genome shotgun (WGS) entry which is preliminary data.</text>
</comment>
<keyword evidence="2" id="KW-0808">Transferase</keyword>
<protein>
    <submittedName>
        <fullName evidence="2">Putative reverse transcriptase zinc-binding domain-containing protein</fullName>
    </submittedName>
</protein>
<evidence type="ECO:0000259" key="1">
    <source>
        <dbReference type="Pfam" id="PF13966"/>
    </source>
</evidence>
<dbReference type="Proteomes" id="UP000265566">
    <property type="component" value="Chromosome 4"/>
</dbReference>
<proteinExistence type="predicted"/>
<accession>A0A396IB75</accession>
<keyword evidence="2" id="KW-0695">RNA-directed DNA polymerase</keyword>
<dbReference type="AlphaFoldDB" id="A0A396IB75"/>
<organism evidence="2">
    <name type="scientific">Medicago truncatula</name>
    <name type="common">Barrel medic</name>
    <name type="synonym">Medicago tribuloides</name>
    <dbReference type="NCBI Taxonomy" id="3880"/>
    <lineage>
        <taxon>Eukaryota</taxon>
        <taxon>Viridiplantae</taxon>
        <taxon>Streptophyta</taxon>
        <taxon>Embryophyta</taxon>
        <taxon>Tracheophyta</taxon>
        <taxon>Spermatophyta</taxon>
        <taxon>Magnoliopsida</taxon>
        <taxon>eudicotyledons</taxon>
        <taxon>Gunneridae</taxon>
        <taxon>Pentapetalae</taxon>
        <taxon>rosids</taxon>
        <taxon>fabids</taxon>
        <taxon>Fabales</taxon>
        <taxon>Fabaceae</taxon>
        <taxon>Papilionoideae</taxon>
        <taxon>50 kb inversion clade</taxon>
        <taxon>NPAAA clade</taxon>
        <taxon>Hologalegina</taxon>
        <taxon>IRL clade</taxon>
        <taxon>Trifolieae</taxon>
        <taxon>Medicago</taxon>
    </lineage>
</organism>
<name>A0A396IB75_MEDTR</name>
<sequence>MNEIVDNIHLHKSGRWDLIWNIKSPPKIKNLLWRVSGLFRFPTRAQRSSRGVSCPTECVICRNNYEDIIHVLLECLSAVQVWHAVNLWDKIDRQQLTPIQSENFAAILWSLWEHRNLKLWQQTNETNVQVIERAK</sequence>
<dbReference type="EMBL" id="PSQE01000004">
    <property type="protein sequence ID" value="RHN62840.1"/>
    <property type="molecule type" value="Genomic_DNA"/>
</dbReference>
<reference evidence="2" key="1">
    <citation type="journal article" date="2018" name="Nat. Plants">
        <title>Whole-genome landscape of Medicago truncatula symbiotic genes.</title>
        <authorList>
            <person name="Pecrix Y."/>
            <person name="Gamas P."/>
            <person name="Carrere S."/>
        </authorList>
    </citation>
    <scope>NUCLEOTIDE SEQUENCE</scope>
    <source>
        <tissue evidence="2">Leaves</tissue>
    </source>
</reference>
<gene>
    <name evidence="2" type="ORF">MtrunA17_Chr4g0051781</name>
</gene>
<evidence type="ECO:0000313" key="2">
    <source>
        <dbReference type="EMBL" id="RHN62840.1"/>
    </source>
</evidence>